<feature type="region of interest" description="Disordered" evidence="1">
    <location>
        <begin position="686"/>
        <end position="714"/>
    </location>
</feature>
<dbReference type="Proteomes" id="UP001178507">
    <property type="component" value="Unassembled WGS sequence"/>
</dbReference>
<name>A0AA36NMP5_9DINO</name>
<comment type="caution">
    <text evidence="2">The sequence shown here is derived from an EMBL/GenBank/DDBJ whole genome shotgun (WGS) entry which is preliminary data.</text>
</comment>
<dbReference type="EMBL" id="CAUJNA010003881">
    <property type="protein sequence ID" value="CAJ1411576.1"/>
    <property type="molecule type" value="Genomic_DNA"/>
</dbReference>
<reference evidence="2" key="1">
    <citation type="submission" date="2023-08" db="EMBL/GenBank/DDBJ databases">
        <authorList>
            <person name="Chen Y."/>
            <person name="Shah S."/>
            <person name="Dougan E. K."/>
            <person name="Thang M."/>
            <person name="Chan C."/>
        </authorList>
    </citation>
    <scope>NUCLEOTIDE SEQUENCE</scope>
</reference>
<dbReference type="AlphaFoldDB" id="A0AA36NMP5"/>
<evidence type="ECO:0000313" key="3">
    <source>
        <dbReference type="Proteomes" id="UP001178507"/>
    </source>
</evidence>
<protein>
    <submittedName>
        <fullName evidence="2">Uncharacterized protein</fullName>
    </submittedName>
</protein>
<feature type="compositionally biased region" description="Basic residues" evidence="1">
    <location>
        <begin position="698"/>
        <end position="707"/>
    </location>
</feature>
<organism evidence="2 3">
    <name type="scientific">Effrenium voratum</name>
    <dbReference type="NCBI Taxonomy" id="2562239"/>
    <lineage>
        <taxon>Eukaryota</taxon>
        <taxon>Sar</taxon>
        <taxon>Alveolata</taxon>
        <taxon>Dinophyceae</taxon>
        <taxon>Suessiales</taxon>
        <taxon>Symbiodiniaceae</taxon>
        <taxon>Effrenium</taxon>
    </lineage>
</organism>
<proteinExistence type="predicted"/>
<evidence type="ECO:0000256" key="1">
    <source>
        <dbReference type="SAM" id="MobiDB-lite"/>
    </source>
</evidence>
<sequence length="714" mass="79196">MTLVSMAVRRQVESMLAKAKDGEKLVSTVHGILATLQSAHLVHMIRMQPQHLGVHPSNRDGLGVNAGDVRDLLDSIATVGFLPERVNAIAVEIEGEHVRQFNATLVANAGGALGHLEPAVLKAATLCGSHTNFVLRICEQQVKHDNPAICSEGRISLEKIRARDELMWQAITEGVTWKILDKEVAQEFPEFLRLLQQYGNTSLERGEGEFQVLRRIHSLYVQASDPDFQLIKKQALASKPQCAASVPAMYQFLLKASGGKDGTLLAETERFVHCQPGRRLGPDLWQVLAQDGRAKLSGHALGRFRHALVRMQCFRQCCGKDVAKKMFSQENASKVLEAEAAMAELRALTRHVSAQLLDDPRVFVALRLSDIALAAWAIGLRLPNEKKYDSSGAICHDFVLLLRNITGDDAIPSRWEEAAQITETAQASSSAAPKAMLMRELREDGSFKNPVAVLQELGYQVGDHVRRKADRTEGVIKDIQKEKVRVEVDGVTCKVPLAAFMSQEWVRFVPKAVAETMAFNEHWPSQNSSFQLQLTASKIMLELRAQSDKFEGEGWAKLHAQVKPNKSLACAGKFQKHELTLIPVTGKIGSHAGFKEIPASSFNVQTSWGDDATFWLSNPTIIPKEESEQGFMAPFWFVQPTHDSELANLQLHWLRADSGIKIPCFRNGKALKEGDRLMYFKEKRKAEVAPLEQSPGKTKVHTPAKSRRTADAAE</sequence>
<evidence type="ECO:0000313" key="2">
    <source>
        <dbReference type="EMBL" id="CAJ1411576.1"/>
    </source>
</evidence>
<gene>
    <name evidence="2" type="ORF">EVOR1521_LOCUS32105</name>
</gene>
<accession>A0AA36NMP5</accession>
<keyword evidence="3" id="KW-1185">Reference proteome</keyword>